<comment type="function">
    <text evidence="3">Component of the exocyst complex.</text>
</comment>
<feature type="domain" description="Exocyst complex subunit Exo70 C-terminal" evidence="4">
    <location>
        <begin position="9"/>
        <end position="154"/>
    </location>
</feature>
<keyword evidence="3" id="KW-0268">Exocytosis</keyword>
<sequence length="165" mass="19624">MSRLFLTDSAARFFLINNSYDIFQKVTGSPKLDEIVSQDDYFKKLTSKLEQESAMTQGREIWSNVLYCLRDEGIWRYNGVDKEILKERLMEFNWRFEEACLRQARLLFPGSQLRDEYLMDIAEKLMLVYNAFVGRFRRHLEKYIKYSRNDLVMLVLNVYTAVGQG</sequence>
<dbReference type="Gene3D" id="1.20.1280.170">
    <property type="entry name" value="Exocyst complex component Exo70"/>
    <property type="match status" value="1"/>
</dbReference>
<dbReference type="GO" id="GO:0005546">
    <property type="term" value="F:phosphatidylinositol-4,5-bisphosphate binding"/>
    <property type="evidence" value="ECO:0007669"/>
    <property type="project" value="InterPro"/>
</dbReference>
<dbReference type="Proteomes" id="UP000554482">
    <property type="component" value="Unassembled WGS sequence"/>
</dbReference>
<organism evidence="5 6">
    <name type="scientific">Thalictrum thalictroides</name>
    <name type="common">Rue-anemone</name>
    <name type="synonym">Anemone thalictroides</name>
    <dbReference type="NCBI Taxonomy" id="46969"/>
    <lineage>
        <taxon>Eukaryota</taxon>
        <taxon>Viridiplantae</taxon>
        <taxon>Streptophyta</taxon>
        <taxon>Embryophyta</taxon>
        <taxon>Tracheophyta</taxon>
        <taxon>Spermatophyta</taxon>
        <taxon>Magnoliopsida</taxon>
        <taxon>Ranunculales</taxon>
        <taxon>Ranunculaceae</taxon>
        <taxon>Thalictroideae</taxon>
        <taxon>Thalictrum</taxon>
    </lineage>
</organism>
<evidence type="ECO:0000259" key="4">
    <source>
        <dbReference type="Pfam" id="PF03081"/>
    </source>
</evidence>
<dbReference type="EMBL" id="JABWDY010031314">
    <property type="protein sequence ID" value="KAF5185004.1"/>
    <property type="molecule type" value="Genomic_DNA"/>
</dbReference>
<evidence type="ECO:0000313" key="6">
    <source>
        <dbReference type="Proteomes" id="UP000554482"/>
    </source>
</evidence>
<name>A0A7J6VIS5_THATH</name>
<dbReference type="AlphaFoldDB" id="A0A7J6VIS5"/>
<comment type="caution">
    <text evidence="5">The sequence shown here is derived from an EMBL/GenBank/DDBJ whole genome shotgun (WGS) entry which is preliminary data.</text>
</comment>
<dbReference type="OrthoDB" id="1922221at2759"/>
<reference evidence="5 6" key="1">
    <citation type="submission" date="2020-06" db="EMBL/GenBank/DDBJ databases">
        <title>Transcriptomic and genomic resources for Thalictrum thalictroides and T. hernandezii: Facilitating candidate gene discovery in an emerging model plant lineage.</title>
        <authorList>
            <person name="Arias T."/>
            <person name="Riano-Pachon D.M."/>
            <person name="Di Stilio V.S."/>
        </authorList>
    </citation>
    <scope>NUCLEOTIDE SEQUENCE [LARGE SCALE GENOMIC DNA]</scope>
    <source>
        <strain evidence="6">cv. WT478/WT964</strain>
        <tissue evidence="5">Leaves</tissue>
    </source>
</reference>
<dbReference type="InterPro" id="IPR016159">
    <property type="entry name" value="Cullin_repeat-like_dom_sf"/>
</dbReference>
<comment type="similarity">
    <text evidence="1 3">Belongs to the EXO70 family.</text>
</comment>
<protein>
    <recommendedName>
        <fullName evidence="3">Exocyst subunit Exo70 family protein</fullName>
    </recommendedName>
</protein>
<dbReference type="InterPro" id="IPR046364">
    <property type="entry name" value="Exo70_C"/>
</dbReference>
<dbReference type="GO" id="GO:0006887">
    <property type="term" value="P:exocytosis"/>
    <property type="evidence" value="ECO:0007669"/>
    <property type="project" value="UniProtKB-KW"/>
</dbReference>
<accession>A0A7J6VIS5</accession>
<gene>
    <name evidence="5" type="ORF">FRX31_025417</name>
</gene>
<keyword evidence="6" id="KW-1185">Reference proteome</keyword>
<dbReference type="GO" id="GO:0000145">
    <property type="term" value="C:exocyst"/>
    <property type="evidence" value="ECO:0007669"/>
    <property type="project" value="InterPro"/>
</dbReference>
<evidence type="ECO:0000313" key="5">
    <source>
        <dbReference type="EMBL" id="KAF5185004.1"/>
    </source>
</evidence>
<dbReference type="InterPro" id="IPR004140">
    <property type="entry name" value="Exo70"/>
</dbReference>
<keyword evidence="2 3" id="KW-0813">Transport</keyword>
<evidence type="ECO:0000256" key="1">
    <source>
        <dbReference type="ARBA" id="ARBA00006756"/>
    </source>
</evidence>
<dbReference type="PANTHER" id="PTHR12542:SF7">
    <property type="entry name" value="EXOCYST SUBUNIT EXO70 FAMILY PROTEIN"/>
    <property type="match status" value="1"/>
</dbReference>
<evidence type="ECO:0000256" key="2">
    <source>
        <dbReference type="ARBA" id="ARBA00022448"/>
    </source>
</evidence>
<keyword evidence="3" id="KW-0653">Protein transport</keyword>
<proteinExistence type="inferred from homology"/>
<dbReference type="PANTHER" id="PTHR12542">
    <property type="entry name" value="EXOCYST COMPLEX PROTEIN EXO70"/>
    <property type="match status" value="1"/>
</dbReference>
<evidence type="ECO:0000256" key="3">
    <source>
        <dbReference type="RuleBase" id="RU365026"/>
    </source>
</evidence>
<dbReference type="GO" id="GO:0015031">
    <property type="term" value="P:protein transport"/>
    <property type="evidence" value="ECO:0007669"/>
    <property type="project" value="UniProtKB-KW"/>
</dbReference>
<dbReference type="SUPFAM" id="SSF74788">
    <property type="entry name" value="Cullin repeat-like"/>
    <property type="match status" value="1"/>
</dbReference>
<dbReference type="Pfam" id="PF03081">
    <property type="entry name" value="Exo70_C"/>
    <property type="match status" value="1"/>
</dbReference>